<organism evidence="1 2">
    <name type="scientific">Actinomadura graeca</name>
    <dbReference type="NCBI Taxonomy" id="2750812"/>
    <lineage>
        <taxon>Bacteria</taxon>
        <taxon>Bacillati</taxon>
        <taxon>Actinomycetota</taxon>
        <taxon>Actinomycetes</taxon>
        <taxon>Streptosporangiales</taxon>
        <taxon>Thermomonosporaceae</taxon>
        <taxon>Actinomadura</taxon>
    </lineage>
</organism>
<dbReference type="EMBL" id="CP059572">
    <property type="protein sequence ID" value="QXJ22477.1"/>
    <property type="molecule type" value="Genomic_DNA"/>
</dbReference>
<reference evidence="1" key="1">
    <citation type="submission" date="2020-07" db="EMBL/GenBank/DDBJ databases">
        <authorList>
            <person name="Tarantini F.S."/>
            <person name="Hong K.W."/>
            <person name="Chan K.G."/>
        </authorList>
    </citation>
    <scope>NUCLEOTIDE SEQUENCE</scope>
    <source>
        <strain evidence="1">32-07</strain>
    </source>
</reference>
<name>A0ABX8QXM7_9ACTN</name>
<accession>A0ABX8QXM7</accession>
<protein>
    <submittedName>
        <fullName evidence="1">Uncharacterized protein</fullName>
    </submittedName>
</protein>
<evidence type="ECO:0000313" key="1">
    <source>
        <dbReference type="EMBL" id="QXJ22477.1"/>
    </source>
</evidence>
<dbReference type="Proteomes" id="UP001049518">
    <property type="component" value="Chromosome"/>
</dbReference>
<proteinExistence type="predicted"/>
<dbReference type="RefSeq" id="WP_231335730.1">
    <property type="nucleotide sequence ID" value="NZ_CP059572.1"/>
</dbReference>
<gene>
    <name evidence="1" type="ORF">AGRA3207_003480</name>
</gene>
<keyword evidence="2" id="KW-1185">Reference proteome</keyword>
<sequence length="236" mass="25051">MRPETFERSAAWLSGLFEDDATRDPWAAMYGLAGLGLCSAAGPVLKNAAAHCADLLAHVDLTPYDPTLVRLTHITLTTLGFPSPGPPAAAPPPPEWPSDADPYDLLTKGPDELRDCCDAISAVTGFGSDPLQVPAAFREPAAALVLPALAIRALRCADLELGALLLRTTGYLDHPIPAEPVGFLAARQWPDGRFGDFHAIAGRTGVPELRLYLPVTVGCLWTLAEACTPGYRLMEG</sequence>
<evidence type="ECO:0000313" key="2">
    <source>
        <dbReference type="Proteomes" id="UP001049518"/>
    </source>
</evidence>